<dbReference type="AlphaFoldDB" id="A0A7W9SDL9"/>
<dbReference type="EMBL" id="JACHHH010000001">
    <property type="protein sequence ID" value="MBB6040244.1"/>
    <property type="molecule type" value="Genomic_DNA"/>
</dbReference>
<sequence length="45" mass="4789">MEIKKHNANLYNIADSENEMNYASSGCSCSCSCSCCSSCAAISEE</sequence>
<reference evidence="1 2" key="1">
    <citation type="submission" date="2020-08" db="EMBL/GenBank/DDBJ databases">
        <title>Genomic Encyclopedia of Type Strains, Phase IV (KMG-IV): sequencing the most valuable type-strain genomes for metagenomic binning, comparative biology and taxonomic classification.</title>
        <authorList>
            <person name="Goeker M."/>
        </authorList>
    </citation>
    <scope>NUCLEOTIDE SEQUENCE [LARGE SCALE GENOMIC DNA]</scope>
    <source>
        <strain evidence="1 2">DSM 17245</strain>
    </source>
</reference>
<dbReference type="Proteomes" id="UP000522163">
    <property type="component" value="Unassembled WGS sequence"/>
</dbReference>
<evidence type="ECO:0000313" key="1">
    <source>
        <dbReference type="EMBL" id="MBB6040244.1"/>
    </source>
</evidence>
<name>A0A7W9SDL9_9FIRM</name>
<accession>A0A7W9SDL9</accession>
<evidence type="ECO:0000313" key="2">
    <source>
        <dbReference type="Proteomes" id="UP000522163"/>
    </source>
</evidence>
<protein>
    <submittedName>
        <fullName evidence="1">Uncharacterized protein</fullName>
    </submittedName>
</protein>
<proteinExistence type="predicted"/>
<organism evidence="1 2">
    <name type="scientific">Oribacterium sinus</name>
    <dbReference type="NCBI Taxonomy" id="237576"/>
    <lineage>
        <taxon>Bacteria</taxon>
        <taxon>Bacillati</taxon>
        <taxon>Bacillota</taxon>
        <taxon>Clostridia</taxon>
        <taxon>Lachnospirales</taxon>
        <taxon>Lachnospiraceae</taxon>
        <taxon>Oribacterium</taxon>
    </lineage>
</organism>
<gene>
    <name evidence="1" type="ORF">HNQ46_000205</name>
</gene>
<comment type="caution">
    <text evidence="1">The sequence shown here is derived from an EMBL/GenBank/DDBJ whole genome shotgun (WGS) entry which is preliminary data.</text>
</comment>